<dbReference type="InterPro" id="IPR028325">
    <property type="entry name" value="VG_K_chnl"/>
</dbReference>
<dbReference type="PANTHER" id="PTHR11537:SF254">
    <property type="entry name" value="POTASSIUM VOLTAGE-GATED CHANNEL PROTEIN SHAB"/>
    <property type="match status" value="1"/>
</dbReference>
<keyword evidence="2" id="KW-0813">Transport</keyword>
<dbReference type="SUPFAM" id="SSF81324">
    <property type="entry name" value="Voltage-gated potassium channels"/>
    <property type="match status" value="1"/>
</dbReference>
<feature type="transmembrane region" description="Helical" evidence="11">
    <location>
        <begin position="180"/>
        <end position="198"/>
    </location>
</feature>
<dbReference type="EMBL" id="QGDI01000001">
    <property type="protein sequence ID" value="PWJ15481.1"/>
    <property type="molecule type" value="Genomic_DNA"/>
</dbReference>
<feature type="transmembrane region" description="Helical" evidence="11">
    <location>
        <begin position="45"/>
        <end position="66"/>
    </location>
</feature>
<evidence type="ECO:0000256" key="10">
    <source>
        <dbReference type="ARBA" id="ARBA00023303"/>
    </source>
</evidence>
<feature type="transmembrane region" description="Helical" evidence="11">
    <location>
        <begin position="148"/>
        <end position="168"/>
    </location>
</feature>
<feature type="transmembrane region" description="Helical" evidence="11">
    <location>
        <begin position="78"/>
        <end position="103"/>
    </location>
</feature>
<keyword evidence="6" id="KW-0630">Potassium</keyword>
<keyword evidence="3" id="KW-0633">Potassium transport</keyword>
<protein>
    <submittedName>
        <fullName evidence="13">Voltage-gated potassium channel</fullName>
    </submittedName>
</protein>
<evidence type="ECO:0000313" key="13">
    <source>
        <dbReference type="EMBL" id="PWJ15481.1"/>
    </source>
</evidence>
<dbReference type="OrthoDB" id="9810759at2"/>
<evidence type="ECO:0000256" key="7">
    <source>
        <dbReference type="ARBA" id="ARBA00022989"/>
    </source>
</evidence>
<dbReference type="PANTHER" id="PTHR11537">
    <property type="entry name" value="VOLTAGE-GATED POTASSIUM CHANNEL"/>
    <property type="match status" value="1"/>
</dbReference>
<dbReference type="Gene3D" id="1.10.287.70">
    <property type="match status" value="1"/>
</dbReference>
<evidence type="ECO:0000256" key="4">
    <source>
        <dbReference type="ARBA" id="ARBA00022692"/>
    </source>
</evidence>
<keyword evidence="7 11" id="KW-1133">Transmembrane helix</keyword>
<comment type="caution">
    <text evidence="13">The sequence shown here is derived from an EMBL/GenBank/DDBJ whole genome shotgun (WGS) entry which is preliminary data.</text>
</comment>
<dbReference type="GO" id="GO:0008076">
    <property type="term" value="C:voltage-gated potassium channel complex"/>
    <property type="evidence" value="ECO:0007669"/>
    <property type="project" value="InterPro"/>
</dbReference>
<evidence type="ECO:0000313" key="14">
    <source>
        <dbReference type="Proteomes" id="UP000245720"/>
    </source>
</evidence>
<dbReference type="GO" id="GO:0005249">
    <property type="term" value="F:voltage-gated potassium channel activity"/>
    <property type="evidence" value="ECO:0007669"/>
    <property type="project" value="InterPro"/>
</dbReference>
<dbReference type="GO" id="GO:0001508">
    <property type="term" value="P:action potential"/>
    <property type="evidence" value="ECO:0007669"/>
    <property type="project" value="TreeGrafter"/>
</dbReference>
<name>A0A315Y483_RUMFL</name>
<dbReference type="RefSeq" id="WP_109725270.1">
    <property type="nucleotide sequence ID" value="NZ_QGDI01000001.1"/>
</dbReference>
<evidence type="ECO:0000256" key="5">
    <source>
        <dbReference type="ARBA" id="ARBA00022826"/>
    </source>
</evidence>
<comment type="subcellular location">
    <subcellularLocation>
        <location evidence="1">Membrane</location>
        <topology evidence="1">Multi-pass membrane protein</topology>
    </subcellularLocation>
</comment>
<feature type="transmembrane region" description="Helical" evidence="11">
    <location>
        <begin position="205"/>
        <end position="230"/>
    </location>
</feature>
<keyword evidence="4 11" id="KW-0812">Transmembrane</keyword>
<evidence type="ECO:0000256" key="8">
    <source>
        <dbReference type="ARBA" id="ARBA00023065"/>
    </source>
</evidence>
<dbReference type="PRINTS" id="PR00169">
    <property type="entry name" value="KCHANNEL"/>
</dbReference>
<accession>A0A315Y483</accession>
<evidence type="ECO:0000256" key="6">
    <source>
        <dbReference type="ARBA" id="ARBA00022958"/>
    </source>
</evidence>
<evidence type="ECO:0000256" key="11">
    <source>
        <dbReference type="SAM" id="Phobius"/>
    </source>
</evidence>
<dbReference type="AlphaFoldDB" id="A0A315Y483"/>
<evidence type="ECO:0000256" key="3">
    <source>
        <dbReference type="ARBA" id="ARBA00022538"/>
    </source>
</evidence>
<keyword evidence="5" id="KW-0631">Potassium channel</keyword>
<organism evidence="13 14">
    <name type="scientific">Ruminococcus flavefaciens</name>
    <dbReference type="NCBI Taxonomy" id="1265"/>
    <lineage>
        <taxon>Bacteria</taxon>
        <taxon>Bacillati</taxon>
        <taxon>Bacillota</taxon>
        <taxon>Clostridia</taxon>
        <taxon>Eubacteriales</taxon>
        <taxon>Oscillospiraceae</taxon>
        <taxon>Ruminococcus</taxon>
    </lineage>
</organism>
<sequence>MREKLFKIIDVSTEDNSLSHGYDSFMMIVIIVSLVPLAFKTTNTVFLIIEYVSTFVFIIDYLLRLITADFKTGLKHPAAAIVYPFTPMAAIDLLVILSSFSFLSSGFRVLKVLRLLRTLRVLRAAKMLRYSKSLLIIINVFKKEKHALSAVATMAIAYIVVSALVIFNVEPDSFETFFDAIYWATVSLTTVGYGDIYPVSTIGRIVTMISSVFGIAIIALPSGIITGGYLNEINKKDD</sequence>
<keyword evidence="10 13" id="KW-0407">Ion channel</keyword>
<dbReference type="Pfam" id="PF00520">
    <property type="entry name" value="Ion_trans"/>
    <property type="match status" value="1"/>
</dbReference>
<feature type="transmembrane region" description="Helical" evidence="11">
    <location>
        <begin position="21"/>
        <end position="39"/>
    </location>
</feature>
<dbReference type="InterPro" id="IPR005821">
    <property type="entry name" value="Ion_trans_dom"/>
</dbReference>
<evidence type="ECO:0000256" key="9">
    <source>
        <dbReference type="ARBA" id="ARBA00023136"/>
    </source>
</evidence>
<gene>
    <name evidence="13" type="ORF">IE37_00382</name>
</gene>
<evidence type="ECO:0000256" key="2">
    <source>
        <dbReference type="ARBA" id="ARBA00022448"/>
    </source>
</evidence>
<evidence type="ECO:0000256" key="1">
    <source>
        <dbReference type="ARBA" id="ARBA00004141"/>
    </source>
</evidence>
<keyword evidence="9 11" id="KW-0472">Membrane</keyword>
<evidence type="ECO:0000259" key="12">
    <source>
        <dbReference type="Pfam" id="PF00520"/>
    </source>
</evidence>
<keyword evidence="8" id="KW-0406">Ion transport</keyword>
<dbReference type="Proteomes" id="UP000245720">
    <property type="component" value="Unassembled WGS sequence"/>
</dbReference>
<proteinExistence type="predicted"/>
<reference evidence="13 14" key="1">
    <citation type="submission" date="2018-05" db="EMBL/GenBank/DDBJ databases">
        <title>The Hungate 1000. A catalogue of reference genomes from the rumen microbiome.</title>
        <authorList>
            <person name="Kelly W."/>
        </authorList>
    </citation>
    <scope>NUCLEOTIDE SEQUENCE [LARGE SCALE GENOMIC DNA]</scope>
    <source>
        <strain evidence="13 14">SAb67</strain>
    </source>
</reference>
<feature type="domain" description="Ion transport" evidence="12">
    <location>
        <begin position="22"/>
        <end position="229"/>
    </location>
</feature>